<organism evidence="3 4">
    <name type="scientific">Corynebacterium sphenisci DSM 44792</name>
    <dbReference type="NCBI Taxonomy" id="1437874"/>
    <lineage>
        <taxon>Bacteria</taxon>
        <taxon>Bacillati</taxon>
        <taxon>Actinomycetota</taxon>
        <taxon>Actinomycetes</taxon>
        <taxon>Mycobacteriales</taxon>
        <taxon>Corynebacteriaceae</taxon>
        <taxon>Corynebacterium</taxon>
    </lineage>
</organism>
<name>A0A1L7CZX6_9CORY</name>
<keyword evidence="2" id="KW-0812">Transmembrane</keyword>
<keyword evidence="4" id="KW-1185">Reference proteome</keyword>
<proteinExistence type="predicted"/>
<dbReference type="KEGG" id="csph:CSPHI_10610"/>
<dbReference type="RefSeq" id="WP_075693057.1">
    <property type="nucleotide sequence ID" value="NZ_CP009248.1"/>
</dbReference>
<feature type="transmembrane region" description="Helical" evidence="2">
    <location>
        <begin position="54"/>
        <end position="75"/>
    </location>
</feature>
<evidence type="ECO:0000313" key="3">
    <source>
        <dbReference type="EMBL" id="APT91370.1"/>
    </source>
</evidence>
<keyword evidence="2" id="KW-0472">Membrane</keyword>
<evidence type="ECO:0000313" key="4">
    <source>
        <dbReference type="Proteomes" id="UP000185469"/>
    </source>
</evidence>
<accession>A0A1L7CZX6</accession>
<dbReference type="STRING" id="1437874.CSPHI_10610"/>
<dbReference type="AlphaFoldDB" id="A0A1L7CZX6"/>
<protein>
    <submittedName>
        <fullName evidence="3">Uncharacterized protein</fullName>
    </submittedName>
</protein>
<gene>
    <name evidence="3" type="ORF">CSPHI_10610</name>
</gene>
<dbReference type="Proteomes" id="UP000185469">
    <property type="component" value="Chromosome"/>
</dbReference>
<dbReference type="EMBL" id="CP009248">
    <property type="protein sequence ID" value="APT91370.1"/>
    <property type="molecule type" value="Genomic_DNA"/>
</dbReference>
<keyword evidence="2" id="KW-1133">Transmembrane helix</keyword>
<sequence length="225" mass="23289">MPNQTPPGPGADRFTDPTLPPETLDGGAPAGAAPGAPAGATAVPAPDGGTRRTLMIVLAVLVALLVAAVAVTALLTRGGPEPKYLPLPGGPDSRDSRWDYPAEGLLTHAIDTPDALLVNSAWQQALVDVARGAAPGDPMPEELADVEVEGIGAFDCHRLPHSGDNPGKKTMTWECRGPIRENAETGGYGMQVVLTPQAQGVGHGMIIPSDPQWAEHAIDHWGYGQ</sequence>
<reference evidence="3 4" key="1">
    <citation type="submission" date="2014-08" db="EMBL/GenBank/DDBJ databases">
        <title>Complete genome sequence of Corynebacterium sphenisci CECT 5990(T) (=DSM 44792(T)), isolated from healthy wild penguins.</title>
        <authorList>
            <person name="Ruckert C."/>
            <person name="Albersmeier A."/>
            <person name="Winkler A."/>
            <person name="Kalinowski J."/>
        </authorList>
    </citation>
    <scope>NUCLEOTIDE SEQUENCE [LARGE SCALE GENOMIC DNA]</scope>
    <source>
        <strain evidence="3 4">DSM 44792</strain>
    </source>
</reference>
<feature type="region of interest" description="Disordered" evidence="1">
    <location>
        <begin position="1"/>
        <end position="44"/>
    </location>
</feature>
<feature type="compositionally biased region" description="Low complexity" evidence="1">
    <location>
        <begin position="26"/>
        <end position="44"/>
    </location>
</feature>
<evidence type="ECO:0000256" key="2">
    <source>
        <dbReference type="SAM" id="Phobius"/>
    </source>
</evidence>
<evidence type="ECO:0000256" key="1">
    <source>
        <dbReference type="SAM" id="MobiDB-lite"/>
    </source>
</evidence>